<sequence length="74" mass="8743">MEHLVTIFDYVESGNNIYIKLDVFDAQTETHFRDQEVRFLDDLLYGDLVDPKKSPLSEDCRSAVIEHVKNHFER</sequence>
<dbReference type="EMBL" id="RIAX01000019">
    <property type="protein sequence ID" value="RNF38228.1"/>
    <property type="molecule type" value="Genomic_DNA"/>
</dbReference>
<reference evidence="1 2" key="1">
    <citation type="journal article" date="2018" name="Int. J. Syst. Evol. Microbiol.">
        <title>Planococcus salinus sp. nov., a moderately halophilic bacterium isolated from a saline-alkali soil.</title>
        <authorList>
            <person name="Gan L."/>
        </authorList>
    </citation>
    <scope>NUCLEOTIDE SEQUENCE [LARGE SCALE GENOMIC DNA]</scope>
    <source>
        <strain evidence="1 2">LCB217</strain>
    </source>
</reference>
<dbReference type="AlphaFoldDB" id="A0A3M8P3D4"/>
<keyword evidence="2" id="KW-1185">Reference proteome</keyword>
<organism evidence="1 2">
    <name type="scientific">Planococcus salinus</name>
    <dbReference type="NCBI Taxonomy" id="1848460"/>
    <lineage>
        <taxon>Bacteria</taxon>
        <taxon>Bacillati</taxon>
        <taxon>Bacillota</taxon>
        <taxon>Bacilli</taxon>
        <taxon>Bacillales</taxon>
        <taxon>Caryophanaceae</taxon>
        <taxon>Planococcus</taxon>
    </lineage>
</organism>
<proteinExistence type="predicted"/>
<protein>
    <submittedName>
        <fullName evidence="1">Uncharacterized protein</fullName>
    </submittedName>
</protein>
<dbReference type="RefSeq" id="WP_123166579.1">
    <property type="nucleotide sequence ID" value="NZ_RIAX01000019.1"/>
</dbReference>
<comment type="caution">
    <text evidence="1">The sequence shown here is derived from an EMBL/GenBank/DDBJ whole genome shotgun (WGS) entry which is preliminary data.</text>
</comment>
<evidence type="ECO:0000313" key="2">
    <source>
        <dbReference type="Proteomes" id="UP000275473"/>
    </source>
</evidence>
<gene>
    <name evidence="1" type="ORF">EEX84_15610</name>
</gene>
<name>A0A3M8P3D4_9BACL</name>
<dbReference type="OrthoDB" id="2428283at2"/>
<dbReference type="Proteomes" id="UP000275473">
    <property type="component" value="Unassembled WGS sequence"/>
</dbReference>
<accession>A0A3M8P3D4</accession>
<evidence type="ECO:0000313" key="1">
    <source>
        <dbReference type="EMBL" id="RNF38228.1"/>
    </source>
</evidence>